<evidence type="ECO:0000313" key="1">
    <source>
        <dbReference type="EMBL" id="MCT9812618.1"/>
    </source>
</evidence>
<name>A0ABT2PU04_9BURK</name>
<keyword evidence="2" id="KW-1185">Reference proteome</keyword>
<proteinExistence type="predicted"/>
<reference evidence="1 2" key="1">
    <citation type="submission" date="2022-09" db="EMBL/GenBank/DDBJ databases">
        <title>Draft genome of isolate Be4.</title>
        <authorList>
            <person name="Sanchez-Castro I."/>
            <person name="Martinez-Rodriguez P."/>
            <person name="Descostes M."/>
            <person name="Merroun M."/>
        </authorList>
    </citation>
    <scope>NUCLEOTIDE SEQUENCE [LARGE SCALE GENOMIC DNA]</scope>
    <source>
        <strain evidence="1 2">Be4</strain>
    </source>
</reference>
<organism evidence="1 2">
    <name type="scientific">Acidovorax bellezanensis</name>
    <dbReference type="NCBI Taxonomy" id="2976702"/>
    <lineage>
        <taxon>Bacteria</taxon>
        <taxon>Pseudomonadati</taxon>
        <taxon>Pseudomonadota</taxon>
        <taxon>Betaproteobacteria</taxon>
        <taxon>Burkholderiales</taxon>
        <taxon>Comamonadaceae</taxon>
        <taxon>Acidovorax</taxon>
    </lineage>
</organism>
<protein>
    <submittedName>
        <fullName evidence="1">Uncharacterized protein</fullName>
    </submittedName>
</protein>
<gene>
    <name evidence="1" type="ORF">N0K08_18460</name>
</gene>
<sequence>MLPALRKLLQCQHYALAFHSSDTALSSRRPDVTIVLASAIAHSQEKSGKSPPIHLLPHPQFLFFIRQKAKTRPKPGLK</sequence>
<evidence type="ECO:0000313" key="2">
    <source>
        <dbReference type="Proteomes" id="UP001525968"/>
    </source>
</evidence>
<dbReference type="EMBL" id="JAODYH010000010">
    <property type="protein sequence ID" value="MCT9812618.1"/>
    <property type="molecule type" value="Genomic_DNA"/>
</dbReference>
<comment type="caution">
    <text evidence="1">The sequence shown here is derived from an EMBL/GenBank/DDBJ whole genome shotgun (WGS) entry which is preliminary data.</text>
</comment>
<dbReference type="RefSeq" id="WP_261501860.1">
    <property type="nucleotide sequence ID" value="NZ_JAODYH010000010.1"/>
</dbReference>
<dbReference type="Proteomes" id="UP001525968">
    <property type="component" value="Unassembled WGS sequence"/>
</dbReference>
<accession>A0ABT2PU04</accession>